<gene>
    <name evidence="2" type="ORF">PCOR1329_LOCUS40000</name>
</gene>
<proteinExistence type="predicted"/>
<dbReference type="Proteomes" id="UP001189429">
    <property type="component" value="Unassembled WGS sequence"/>
</dbReference>
<protein>
    <submittedName>
        <fullName evidence="2">Uncharacterized protein</fullName>
    </submittedName>
</protein>
<feature type="region of interest" description="Disordered" evidence="1">
    <location>
        <begin position="1"/>
        <end position="37"/>
    </location>
</feature>
<evidence type="ECO:0000313" key="3">
    <source>
        <dbReference type="Proteomes" id="UP001189429"/>
    </source>
</evidence>
<feature type="compositionally biased region" description="Basic and acidic residues" evidence="1">
    <location>
        <begin position="1"/>
        <end position="35"/>
    </location>
</feature>
<name>A0ABN9TKM3_9DINO</name>
<evidence type="ECO:0000313" key="2">
    <source>
        <dbReference type="EMBL" id="CAK0846529.1"/>
    </source>
</evidence>
<reference evidence="2" key="1">
    <citation type="submission" date="2023-10" db="EMBL/GenBank/DDBJ databases">
        <authorList>
            <person name="Chen Y."/>
            <person name="Shah S."/>
            <person name="Dougan E. K."/>
            <person name="Thang M."/>
            <person name="Chan C."/>
        </authorList>
    </citation>
    <scope>NUCLEOTIDE SEQUENCE [LARGE SCALE GENOMIC DNA]</scope>
</reference>
<organism evidence="2 3">
    <name type="scientific">Prorocentrum cordatum</name>
    <dbReference type="NCBI Taxonomy" id="2364126"/>
    <lineage>
        <taxon>Eukaryota</taxon>
        <taxon>Sar</taxon>
        <taxon>Alveolata</taxon>
        <taxon>Dinophyceae</taxon>
        <taxon>Prorocentrales</taxon>
        <taxon>Prorocentraceae</taxon>
        <taxon>Prorocentrum</taxon>
    </lineage>
</organism>
<comment type="caution">
    <text evidence="2">The sequence shown here is derived from an EMBL/GenBank/DDBJ whole genome shotgun (WGS) entry which is preliminary data.</text>
</comment>
<feature type="region of interest" description="Disordered" evidence="1">
    <location>
        <begin position="62"/>
        <end position="101"/>
    </location>
</feature>
<dbReference type="EMBL" id="CAUYUJ010014829">
    <property type="protein sequence ID" value="CAK0846529.1"/>
    <property type="molecule type" value="Genomic_DNA"/>
</dbReference>
<sequence>MRNMMDEMRSRLDEKQKARQHLQHEADAETQESSRHSLSFGQILMSVENMYIRCKEQGKGIQHNATSMEDEGAARVGQGSGRTVDPEQDEPEDSFKRKKDEATRQLKIILSYLKDFKDITDQLKKGGKATDPLKQRQAILAESHAFSEEDVTFVAGNRGGKERSSQQSGSQGNTRDLKAPPSNPILGAGASASIDA</sequence>
<keyword evidence="3" id="KW-1185">Reference proteome</keyword>
<accession>A0ABN9TKM3</accession>
<feature type="region of interest" description="Disordered" evidence="1">
    <location>
        <begin position="155"/>
        <end position="196"/>
    </location>
</feature>
<feature type="compositionally biased region" description="Polar residues" evidence="1">
    <location>
        <begin position="165"/>
        <end position="174"/>
    </location>
</feature>
<evidence type="ECO:0000256" key="1">
    <source>
        <dbReference type="SAM" id="MobiDB-lite"/>
    </source>
</evidence>